<accession>A0A1D1YGT7</accession>
<keyword evidence="3 7" id="KW-0812">Transmembrane</keyword>
<dbReference type="EMBL" id="GDJX01014092">
    <property type="protein sequence ID" value="JAT53844.1"/>
    <property type="molecule type" value="Transcribed_RNA"/>
</dbReference>
<feature type="transmembrane region" description="Helical" evidence="7">
    <location>
        <begin position="333"/>
        <end position="356"/>
    </location>
</feature>
<dbReference type="SMART" id="SM00664">
    <property type="entry name" value="DoH"/>
    <property type="match status" value="1"/>
</dbReference>
<organism evidence="11">
    <name type="scientific">Anthurium amnicola</name>
    <dbReference type="NCBI Taxonomy" id="1678845"/>
    <lineage>
        <taxon>Eukaryota</taxon>
        <taxon>Viridiplantae</taxon>
        <taxon>Streptophyta</taxon>
        <taxon>Embryophyta</taxon>
        <taxon>Tracheophyta</taxon>
        <taxon>Spermatophyta</taxon>
        <taxon>Magnoliopsida</taxon>
        <taxon>Liliopsida</taxon>
        <taxon>Araceae</taxon>
        <taxon>Pothoideae</taxon>
        <taxon>Potheae</taxon>
        <taxon>Anthurium</taxon>
    </lineage>
</organism>
<dbReference type="PROSITE" id="PS50836">
    <property type="entry name" value="DOMON"/>
    <property type="match status" value="1"/>
</dbReference>
<evidence type="ECO:0000259" key="10">
    <source>
        <dbReference type="PROSITE" id="PS50939"/>
    </source>
</evidence>
<gene>
    <name evidence="11" type="primary">FRRS1_4</name>
    <name evidence="11" type="ORF">g.98428</name>
</gene>
<dbReference type="CDD" id="cd09630">
    <property type="entry name" value="CDH_like_cytochrome"/>
    <property type="match status" value="1"/>
</dbReference>
<keyword evidence="6 7" id="KW-0472">Membrane</keyword>
<feature type="chain" id="PRO_5008900193" evidence="8">
    <location>
        <begin position="24"/>
        <end position="391"/>
    </location>
</feature>
<evidence type="ECO:0000256" key="5">
    <source>
        <dbReference type="ARBA" id="ARBA00022989"/>
    </source>
</evidence>
<comment type="subcellular location">
    <subcellularLocation>
        <location evidence="1">Membrane</location>
    </subcellularLocation>
</comment>
<dbReference type="SUPFAM" id="SSF49344">
    <property type="entry name" value="CBD9-like"/>
    <property type="match status" value="1"/>
</dbReference>
<dbReference type="SMART" id="SM00665">
    <property type="entry name" value="B561"/>
    <property type="match status" value="1"/>
</dbReference>
<dbReference type="InterPro" id="IPR006593">
    <property type="entry name" value="Cyt_b561/ferric_Rdtase_TM"/>
</dbReference>
<evidence type="ECO:0000256" key="6">
    <source>
        <dbReference type="ARBA" id="ARBA00023136"/>
    </source>
</evidence>
<protein>
    <submittedName>
        <fullName evidence="11">Ferric-chelate reductase 1</fullName>
    </submittedName>
</protein>
<feature type="domain" description="DOMON" evidence="9">
    <location>
        <begin position="36"/>
        <end position="151"/>
    </location>
</feature>
<dbReference type="InterPro" id="IPR005018">
    <property type="entry name" value="DOMON_domain"/>
</dbReference>
<dbReference type="AlphaFoldDB" id="A0A1D1YGT7"/>
<feature type="domain" description="Cytochrome b561" evidence="10">
    <location>
        <begin position="162"/>
        <end position="357"/>
    </location>
</feature>
<dbReference type="GO" id="GO:0016020">
    <property type="term" value="C:membrane"/>
    <property type="evidence" value="ECO:0007669"/>
    <property type="project" value="UniProtKB-SubCell"/>
</dbReference>
<evidence type="ECO:0000256" key="2">
    <source>
        <dbReference type="ARBA" id="ARBA00022448"/>
    </source>
</evidence>
<keyword evidence="8" id="KW-0732">Signal</keyword>
<reference evidence="11" key="1">
    <citation type="submission" date="2015-07" db="EMBL/GenBank/DDBJ databases">
        <title>Transcriptome Assembly of Anthurium amnicola.</title>
        <authorList>
            <person name="Suzuki J."/>
        </authorList>
    </citation>
    <scope>NUCLEOTIDE SEQUENCE</scope>
</reference>
<proteinExistence type="predicted"/>
<feature type="signal peptide" evidence="8">
    <location>
        <begin position="1"/>
        <end position="23"/>
    </location>
</feature>
<evidence type="ECO:0000256" key="8">
    <source>
        <dbReference type="SAM" id="SignalP"/>
    </source>
</evidence>
<name>A0A1D1YGT7_9ARAE</name>
<dbReference type="Pfam" id="PF03188">
    <property type="entry name" value="Cytochrom_B561"/>
    <property type="match status" value="1"/>
</dbReference>
<dbReference type="PROSITE" id="PS50939">
    <property type="entry name" value="CYTOCHROME_B561"/>
    <property type="match status" value="1"/>
</dbReference>
<dbReference type="Pfam" id="PF16010">
    <property type="entry name" value="CDH-cyt"/>
    <property type="match status" value="1"/>
</dbReference>
<sequence length="391" mass="44008">MKKRIFILLLIAIFVFLQSGVNGQSSSKCVDHGFCFKITPPEAVNDPAALYTFELEAPASIGWVAIGVGPSMIGSYIMMAWPSSNGSAIISQRVVDRYTVPKVTSQQDDLRLDVTSSGTRNGKFTARFTRAVSVSGSAIESGSQQFVWALQTEERPPADVSTSEIYIHNAKGRYTLEASAIVAGLSVSTLSKYEKYIMIHGLVMFSVWAIVVPAAIFIARFTRNIIPQQWFRLHWGIQQFIASPLTLFGLIMSLAAGVRFNAANTHHFLGLVVFGGFIFQLALGWIHHKLYDQSRKYYPWWTKLHWWWGRILVLLAFIQILLGLQQYNATHGIFVAYYIYILLILASFAGLSYHLYRKRKHDLETYAKSDVVYTGVRQDDIEQQSLLVTST</sequence>
<evidence type="ECO:0000259" key="9">
    <source>
        <dbReference type="PROSITE" id="PS50836"/>
    </source>
</evidence>
<dbReference type="Gene3D" id="2.60.40.1210">
    <property type="entry name" value="Cellobiose dehydrogenase, cytochrome domain"/>
    <property type="match status" value="1"/>
</dbReference>
<dbReference type="PANTHER" id="PTHR47797">
    <property type="entry name" value="DEHYDROGENASE, PUTATIVE (AFU_ORTHOLOGUE AFUA_8G05805)-RELATED"/>
    <property type="match status" value="1"/>
</dbReference>
<dbReference type="PANTHER" id="PTHR47797:SF3">
    <property type="entry name" value="CYTOCHROME B561 DOMAIN-CONTAINING PROTEIN"/>
    <property type="match status" value="1"/>
</dbReference>
<evidence type="ECO:0000256" key="1">
    <source>
        <dbReference type="ARBA" id="ARBA00004370"/>
    </source>
</evidence>
<evidence type="ECO:0000256" key="4">
    <source>
        <dbReference type="ARBA" id="ARBA00022982"/>
    </source>
</evidence>
<feature type="transmembrane region" description="Helical" evidence="7">
    <location>
        <begin position="240"/>
        <end position="262"/>
    </location>
</feature>
<feature type="transmembrane region" description="Helical" evidence="7">
    <location>
        <begin position="307"/>
        <end position="327"/>
    </location>
</feature>
<evidence type="ECO:0000256" key="3">
    <source>
        <dbReference type="ARBA" id="ARBA00022692"/>
    </source>
</evidence>
<evidence type="ECO:0000256" key="7">
    <source>
        <dbReference type="SAM" id="Phobius"/>
    </source>
</evidence>
<feature type="transmembrane region" description="Helical" evidence="7">
    <location>
        <begin position="268"/>
        <end position="286"/>
    </location>
</feature>
<feature type="transmembrane region" description="Helical" evidence="7">
    <location>
        <begin position="196"/>
        <end position="219"/>
    </location>
</feature>
<keyword evidence="5 7" id="KW-1133">Transmembrane helix</keyword>
<dbReference type="CDD" id="cd08760">
    <property type="entry name" value="Cyt_b561_FRRS1_like"/>
    <property type="match status" value="1"/>
</dbReference>
<evidence type="ECO:0000313" key="11">
    <source>
        <dbReference type="EMBL" id="JAT53844.1"/>
    </source>
</evidence>
<keyword evidence="4" id="KW-0249">Electron transport</keyword>
<dbReference type="InterPro" id="IPR015920">
    <property type="entry name" value="Cellobiose_DH-like_cyt"/>
</dbReference>
<keyword evidence="2" id="KW-0813">Transport</keyword>